<dbReference type="RefSeq" id="WP_183197908.1">
    <property type="nucleotide sequence ID" value="NZ_JACIDA010000003.1"/>
</dbReference>
<organism evidence="3 4">
    <name type="scientific">Brevundimonas mediterranea</name>
    <dbReference type="NCBI Taxonomy" id="74329"/>
    <lineage>
        <taxon>Bacteria</taxon>
        <taxon>Pseudomonadati</taxon>
        <taxon>Pseudomonadota</taxon>
        <taxon>Alphaproteobacteria</taxon>
        <taxon>Caulobacterales</taxon>
        <taxon>Caulobacteraceae</taxon>
        <taxon>Brevundimonas</taxon>
    </lineage>
</organism>
<evidence type="ECO:0000313" key="4">
    <source>
        <dbReference type="Proteomes" id="UP000532936"/>
    </source>
</evidence>
<feature type="signal peptide" evidence="1">
    <location>
        <begin position="1"/>
        <end position="23"/>
    </location>
</feature>
<dbReference type="InterPro" id="IPR000073">
    <property type="entry name" value="AB_hydrolase_1"/>
</dbReference>
<evidence type="ECO:0000259" key="2">
    <source>
        <dbReference type="Pfam" id="PF12697"/>
    </source>
</evidence>
<dbReference type="AlphaFoldDB" id="A0A7W6F0W9"/>
<dbReference type="Pfam" id="PF12697">
    <property type="entry name" value="Abhydrolase_6"/>
    <property type="match status" value="1"/>
</dbReference>
<dbReference type="Proteomes" id="UP000532936">
    <property type="component" value="Unassembled WGS sequence"/>
</dbReference>
<name>A0A7W6F0W9_9CAUL</name>
<comment type="caution">
    <text evidence="3">The sequence shown here is derived from an EMBL/GenBank/DDBJ whole genome shotgun (WGS) entry which is preliminary data.</text>
</comment>
<keyword evidence="1" id="KW-0732">Signal</keyword>
<dbReference type="PANTHER" id="PTHR37017">
    <property type="entry name" value="AB HYDROLASE-1 DOMAIN-CONTAINING PROTEIN-RELATED"/>
    <property type="match status" value="1"/>
</dbReference>
<protein>
    <submittedName>
        <fullName evidence="3">Pimeloyl-ACP methyl ester carboxylesterase</fullName>
    </submittedName>
</protein>
<dbReference type="InterPro" id="IPR052897">
    <property type="entry name" value="Sec-Metab_Biosynth_Hydrolase"/>
</dbReference>
<gene>
    <name evidence="3" type="ORF">GGR11_002800</name>
</gene>
<evidence type="ECO:0000256" key="1">
    <source>
        <dbReference type="SAM" id="SignalP"/>
    </source>
</evidence>
<dbReference type="Gene3D" id="3.40.50.1820">
    <property type="entry name" value="alpha/beta hydrolase"/>
    <property type="match status" value="1"/>
</dbReference>
<dbReference type="SUPFAM" id="SSF53474">
    <property type="entry name" value="alpha/beta-Hydrolases"/>
    <property type="match status" value="1"/>
</dbReference>
<sequence>MIKTISAVTAAVALATGAAPASAAPVEPVRNIVLVHGAFADGSGWRGVYDELTSRGYRVSIVQNPLTSFEDDVAATRRVLARQDGPSILVGHSYGGSVITEAGSDASVAGLVYVAAFAPEIGQSTLDQYAEIPPPPNFQPDVQPDGFAYLKTDTFIAGFAADAGDDAAFLRDSQVPIAMRALETKVTTAAWRVKPSWYVVATEDGAIAPELLRSTARRIGAVTTEVRGSHVVFLTQPKAVADVIEQAAQGAAIAPTTAH</sequence>
<feature type="domain" description="AB hydrolase-1" evidence="2">
    <location>
        <begin position="32"/>
        <end position="243"/>
    </location>
</feature>
<dbReference type="InterPro" id="IPR029058">
    <property type="entry name" value="AB_hydrolase_fold"/>
</dbReference>
<dbReference type="EMBL" id="JACIDA010000003">
    <property type="protein sequence ID" value="MBB3873238.1"/>
    <property type="molecule type" value="Genomic_DNA"/>
</dbReference>
<evidence type="ECO:0000313" key="3">
    <source>
        <dbReference type="EMBL" id="MBB3873238.1"/>
    </source>
</evidence>
<proteinExistence type="predicted"/>
<dbReference type="PANTHER" id="PTHR37017:SF11">
    <property type="entry name" value="ESTERASE_LIPASE_THIOESTERASE DOMAIN-CONTAINING PROTEIN"/>
    <property type="match status" value="1"/>
</dbReference>
<reference evidence="3 4" key="1">
    <citation type="submission" date="2020-08" db="EMBL/GenBank/DDBJ databases">
        <title>Genomic Encyclopedia of Type Strains, Phase IV (KMG-IV): sequencing the most valuable type-strain genomes for metagenomic binning, comparative biology and taxonomic classification.</title>
        <authorList>
            <person name="Goeker M."/>
        </authorList>
    </citation>
    <scope>NUCLEOTIDE SEQUENCE [LARGE SCALE GENOMIC DNA]</scope>
    <source>
        <strain evidence="3 4">DSM 14878</strain>
    </source>
</reference>
<feature type="chain" id="PRO_5031036904" evidence="1">
    <location>
        <begin position="24"/>
        <end position="259"/>
    </location>
</feature>
<accession>A0A7W6F0W9</accession>